<sequence length="88" mass="10267">MPVMIEFYNGVFHPIEEYTNDPHDNVKVEWFVNGLTFDGELIKNTATLYHNTDRTRFVFVQKGAALPPALFKFVAFDSKDTFKWCTED</sequence>
<dbReference type="Proteomes" id="UP001140217">
    <property type="component" value="Unassembled WGS sequence"/>
</dbReference>
<evidence type="ECO:0000313" key="2">
    <source>
        <dbReference type="Proteomes" id="UP001140217"/>
    </source>
</evidence>
<comment type="caution">
    <text evidence="1">The sequence shown here is derived from an EMBL/GenBank/DDBJ whole genome shotgun (WGS) entry which is preliminary data.</text>
</comment>
<protein>
    <submittedName>
        <fullName evidence="1">Uncharacterized protein</fullName>
    </submittedName>
</protein>
<accession>A0A9W8LNE1</accession>
<gene>
    <name evidence="1" type="ORF">H4R18_000070</name>
</gene>
<dbReference type="EMBL" id="JANBUL010000003">
    <property type="protein sequence ID" value="KAJ2786223.1"/>
    <property type="molecule type" value="Genomic_DNA"/>
</dbReference>
<keyword evidence="2" id="KW-1185">Reference proteome</keyword>
<reference evidence="1" key="1">
    <citation type="submission" date="2022-07" db="EMBL/GenBank/DDBJ databases">
        <title>Phylogenomic reconstructions and comparative analyses of Kickxellomycotina fungi.</title>
        <authorList>
            <person name="Reynolds N.K."/>
            <person name="Stajich J.E."/>
            <person name="Barry K."/>
            <person name="Grigoriev I.V."/>
            <person name="Crous P."/>
            <person name="Smith M.E."/>
        </authorList>
    </citation>
    <scope>NUCLEOTIDE SEQUENCE</scope>
    <source>
        <strain evidence="1">NBRC 105414</strain>
    </source>
</reference>
<proteinExistence type="predicted"/>
<name>A0A9W8LNE1_9FUNG</name>
<organism evidence="1 2">
    <name type="scientific">Coemansia javaensis</name>
    <dbReference type="NCBI Taxonomy" id="2761396"/>
    <lineage>
        <taxon>Eukaryota</taxon>
        <taxon>Fungi</taxon>
        <taxon>Fungi incertae sedis</taxon>
        <taxon>Zoopagomycota</taxon>
        <taxon>Kickxellomycotina</taxon>
        <taxon>Kickxellomycetes</taxon>
        <taxon>Kickxellales</taxon>
        <taxon>Kickxellaceae</taxon>
        <taxon>Coemansia</taxon>
    </lineage>
</organism>
<dbReference type="AlphaFoldDB" id="A0A9W8LNE1"/>
<evidence type="ECO:0000313" key="1">
    <source>
        <dbReference type="EMBL" id="KAJ2786223.1"/>
    </source>
</evidence>